<dbReference type="RefSeq" id="WP_405386887.1">
    <property type="nucleotide sequence ID" value="NZ_JBJGEB010000012.1"/>
</dbReference>
<keyword evidence="3" id="KW-1185">Reference proteome</keyword>
<protein>
    <recommendedName>
        <fullName evidence="4">Phage associated protein</fullName>
    </recommendedName>
</protein>
<evidence type="ECO:0000256" key="1">
    <source>
        <dbReference type="SAM" id="MobiDB-lite"/>
    </source>
</evidence>
<evidence type="ECO:0008006" key="4">
    <source>
        <dbReference type="Google" id="ProtNLM"/>
    </source>
</evidence>
<evidence type="ECO:0000313" key="3">
    <source>
        <dbReference type="Proteomes" id="UP001621964"/>
    </source>
</evidence>
<dbReference type="Proteomes" id="UP001621964">
    <property type="component" value="Unassembled WGS sequence"/>
</dbReference>
<feature type="compositionally biased region" description="Gly residues" evidence="1">
    <location>
        <begin position="71"/>
        <end position="86"/>
    </location>
</feature>
<proteinExistence type="predicted"/>
<feature type="compositionally biased region" description="Acidic residues" evidence="1">
    <location>
        <begin position="57"/>
        <end position="69"/>
    </location>
</feature>
<name>A0ABW8Q7G5_9NEIS</name>
<reference evidence="2 3" key="1">
    <citation type="submission" date="2024-11" db="EMBL/GenBank/DDBJ databases">
        <authorList>
            <person name="Mikucki A.G."/>
            <person name="Kahler C.M."/>
        </authorList>
    </citation>
    <scope>NUCLEOTIDE SEQUENCE [LARGE SCALE GENOMIC DNA]</scope>
    <source>
        <strain evidence="2 3">EXNM717</strain>
    </source>
</reference>
<comment type="caution">
    <text evidence="2">The sequence shown here is derived from an EMBL/GenBank/DDBJ whole genome shotgun (WGS) entry which is preliminary data.</text>
</comment>
<dbReference type="EMBL" id="JBJGEB010000012">
    <property type="protein sequence ID" value="MFK7642857.1"/>
    <property type="molecule type" value="Genomic_DNA"/>
</dbReference>
<sequence>MAKIKITPLRSFFDDGKGFFVGKKYSVDEEQAAAYIREGWAVEWSAESDGTAQTDGGDGDDGDITDDLTDGQGGGEGSDGTGAGGV</sequence>
<evidence type="ECO:0000313" key="2">
    <source>
        <dbReference type="EMBL" id="MFK7642857.1"/>
    </source>
</evidence>
<organism evidence="2 3">
    <name type="scientific">Neisseria oralis</name>
    <dbReference type="NCBI Taxonomy" id="1107316"/>
    <lineage>
        <taxon>Bacteria</taxon>
        <taxon>Pseudomonadati</taxon>
        <taxon>Pseudomonadota</taxon>
        <taxon>Betaproteobacteria</taxon>
        <taxon>Neisseriales</taxon>
        <taxon>Neisseriaceae</taxon>
        <taxon>Neisseria</taxon>
    </lineage>
</organism>
<accession>A0ABW8Q7G5</accession>
<gene>
    <name evidence="2" type="ORF">ACI43T_10225</name>
</gene>
<feature type="region of interest" description="Disordered" evidence="1">
    <location>
        <begin position="45"/>
        <end position="86"/>
    </location>
</feature>